<sequence>MVYSACQLTVPSDKLVAISGLAKDVLRCLKDLGYYEDVYLAGLWRQNLPGCLTWTVMESCHRPPTYRAPSWSWASVDGAVKLCYPGTHSARKKTAQSFALVIGAECIPCGEDETGQVSSGTVTLKGPISSARLIPSVLTLPEEFAMSILSIETLEVEGHKPTVKYPRARCEVIFDVKSEMRTEIYCLPIEARHMFREFWELFGLALIQTGRGTYSRVGYVEMLHESEAAAKNFFSGLPEYTCVLE</sequence>
<dbReference type="PANTHER" id="PTHR33112">
    <property type="entry name" value="DOMAIN PROTEIN, PUTATIVE-RELATED"/>
    <property type="match status" value="1"/>
</dbReference>
<evidence type="ECO:0000313" key="2">
    <source>
        <dbReference type="Proteomes" id="UP001144191"/>
    </source>
</evidence>
<dbReference type="EMBL" id="BRPB01000002">
    <property type="protein sequence ID" value="GLA45107.1"/>
    <property type="molecule type" value="Genomic_DNA"/>
</dbReference>
<proteinExistence type="predicted"/>
<evidence type="ECO:0000313" key="1">
    <source>
        <dbReference type="EMBL" id="GLA45107.1"/>
    </source>
</evidence>
<gene>
    <name evidence="1" type="ORF">AnigIFM63604_003543</name>
</gene>
<dbReference type="PANTHER" id="PTHR33112:SF10">
    <property type="entry name" value="TOL"/>
    <property type="match status" value="1"/>
</dbReference>
<comment type="caution">
    <text evidence="1">The sequence shown here is derived from an EMBL/GenBank/DDBJ whole genome shotgun (WGS) entry which is preliminary data.</text>
</comment>
<protein>
    <submittedName>
        <fullName evidence="1">Uncharacterized protein</fullName>
    </submittedName>
</protein>
<dbReference type="AlphaFoldDB" id="A0A9W5ZUX4"/>
<name>A0A9W5ZUX4_ASPNG</name>
<organism evidence="1 2">
    <name type="scientific">Aspergillus niger</name>
    <dbReference type="NCBI Taxonomy" id="5061"/>
    <lineage>
        <taxon>Eukaryota</taxon>
        <taxon>Fungi</taxon>
        <taxon>Dikarya</taxon>
        <taxon>Ascomycota</taxon>
        <taxon>Pezizomycotina</taxon>
        <taxon>Eurotiomycetes</taxon>
        <taxon>Eurotiomycetidae</taxon>
        <taxon>Eurotiales</taxon>
        <taxon>Aspergillaceae</taxon>
        <taxon>Aspergillus</taxon>
        <taxon>Aspergillus subgen. Circumdati</taxon>
    </lineage>
</organism>
<reference evidence="1" key="1">
    <citation type="submission" date="2022-07" db="EMBL/GenBank/DDBJ databases">
        <title>Taxonomy of Aspergillus series Nigri: significant species reduction supported by multi-species coalescent approaches.</title>
        <authorList>
            <person name="Bian C."/>
            <person name="Kusuya Y."/>
            <person name="Sklenar F."/>
            <person name="D'hooge E."/>
            <person name="Yaguchi T."/>
            <person name="Takahashi H."/>
            <person name="Hubka V."/>
        </authorList>
    </citation>
    <scope>NUCLEOTIDE SEQUENCE</scope>
    <source>
        <strain evidence="1">IFM 63604</strain>
    </source>
</reference>
<dbReference type="Proteomes" id="UP001144191">
    <property type="component" value="Unassembled WGS sequence"/>
</dbReference>
<accession>A0A9W5ZUX4</accession>